<dbReference type="InterPro" id="IPR041916">
    <property type="entry name" value="Anti_sigma_zinc_sf"/>
</dbReference>
<proteinExistence type="inferred from homology"/>
<evidence type="ECO:0000256" key="3">
    <source>
        <dbReference type="SAM" id="Phobius"/>
    </source>
</evidence>
<dbReference type="InterPro" id="IPR027383">
    <property type="entry name" value="Znf_put"/>
</dbReference>
<keyword evidence="3" id="KW-0812">Transmembrane</keyword>
<evidence type="ECO:0000313" key="5">
    <source>
        <dbReference type="EMBL" id="MBE5038347.1"/>
    </source>
</evidence>
<evidence type="ECO:0000313" key="6">
    <source>
        <dbReference type="Proteomes" id="UP000768567"/>
    </source>
</evidence>
<dbReference type="RefSeq" id="WP_193502433.1">
    <property type="nucleotide sequence ID" value="NZ_JADCKC010000003.1"/>
</dbReference>
<dbReference type="EMBL" id="JADCKC010000003">
    <property type="protein sequence ID" value="MBE5038347.1"/>
    <property type="molecule type" value="Genomic_DNA"/>
</dbReference>
<reference evidence="5 6" key="1">
    <citation type="submission" date="2020-10" db="EMBL/GenBank/DDBJ databases">
        <title>ChiBAC.</title>
        <authorList>
            <person name="Zenner C."/>
            <person name="Hitch T.C.A."/>
            <person name="Clavel T."/>
        </authorList>
    </citation>
    <scope>NUCLEOTIDE SEQUENCE [LARGE SCALE GENOMIC DNA]</scope>
    <source>
        <strain evidence="5 6">DSM 109015</strain>
    </source>
</reference>
<evidence type="ECO:0000256" key="2">
    <source>
        <dbReference type="ARBA" id="ARBA00024438"/>
    </source>
</evidence>
<gene>
    <name evidence="5" type="ORF">INF35_11170</name>
</gene>
<name>A0ABR9R5E2_9FIRM</name>
<keyword evidence="3" id="KW-1133">Transmembrane helix</keyword>
<keyword evidence="6" id="KW-1185">Reference proteome</keyword>
<feature type="transmembrane region" description="Helical" evidence="3">
    <location>
        <begin position="79"/>
        <end position="100"/>
    </location>
</feature>
<protein>
    <recommendedName>
        <fullName evidence="2">Anti-sigma-W factor RsiW</fullName>
    </recommendedName>
</protein>
<keyword evidence="3" id="KW-0472">Membrane</keyword>
<comment type="similarity">
    <text evidence="1">Belongs to the zinc-associated anti-sigma factor (ZAS) superfamily. Anti-sigma-W factor family.</text>
</comment>
<feature type="domain" description="Putative zinc-finger" evidence="4">
    <location>
        <begin position="5"/>
        <end position="39"/>
    </location>
</feature>
<comment type="caution">
    <text evidence="5">The sequence shown here is derived from an EMBL/GenBank/DDBJ whole genome shotgun (WGS) entry which is preliminary data.</text>
</comment>
<accession>A0ABR9R5E2</accession>
<sequence>MKMPCYLVQDLLPLYHDGVCGEQTAADVREHLDGCENCRAALGGMDADTGAETQLQAEKAQASAAALHKVRSDLRRKRVLPALLVGLAAVVVLAAAVLGFRKYAMGVQLTIPTEDIAAVTLEEDNSLRVTMQDGKCWTGLTASYRTLRTGGEEKEIVLFTLYVDLWSSLFQDGWSDGEEAMLFNDLLDGTEAVCYVRWDEWEQVNAATKTEGEGAAARDIIDGDAVPGLLHTMWQR</sequence>
<evidence type="ECO:0000256" key="1">
    <source>
        <dbReference type="ARBA" id="ARBA00024353"/>
    </source>
</evidence>
<organism evidence="5 6">
    <name type="scientific">Gemmiger gallinarum</name>
    <dbReference type="NCBI Taxonomy" id="2779354"/>
    <lineage>
        <taxon>Bacteria</taxon>
        <taxon>Bacillati</taxon>
        <taxon>Bacillota</taxon>
        <taxon>Clostridia</taxon>
        <taxon>Eubacteriales</taxon>
        <taxon>Gemmiger</taxon>
    </lineage>
</organism>
<evidence type="ECO:0000259" key="4">
    <source>
        <dbReference type="Pfam" id="PF13490"/>
    </source>
</evidence>
<dbReference type="Gene3D" id="1.10.10.1320">
    <property type="entry name" value="Anti-sigma factor, zinc-finger domain"/>
    <property type="match status" value="1"/>
</dbReference>
<dbReference type="Proteomes" id="UP000768567">
    <property type="component" value="Unassembled WGS sequence"/>
</dbReference>
<dbReference type="Pfam" id="PF13490">
    <property type="entry name" value="zf-HC2"/>
    <property type="match status" value="1"/>
</dbReference>